<dbReference type="Pfam" id="PF14534">
    <property type="entry name" value="DUF4440"/>
    <property type="match status" value="1"/>
</dbReference>
<feature type="signal peptide" evidence="1">
    <location>
        <begin position="1"/>
        <end position="29"/>
    </location>
</feature>
<organism evidence="3 4">
    <name type="scientific">Caulobacter mirabilis</name>
    <dbReference type="NCBI Taxonomy" id="69666"/>
    <lineage>
        <taxon>Bacteria</taxon>
        <taxon>Pseudomonadati</taxon>
        <taxon>Pseudomonadota</taxon>
        <taxon>Alphaproteobacteria</taxon>
        <taxon>Caulobacterales</taxon>
        <taxon>Caulobacteraceae</taxon>
        <taxon>Caulobacter</taxon>
    </lineage>
</organism>
<dbReference type="RefSeq" id="WP_099621503.1">
    <property type="nucleotide sequence ID" value="NZ_CP024201.1"/>
</dbReference>
<protein>
    <submittedName>
        <fullName evidence="3">DUF4440 domain-containing protein</fullName>
    </submittedName>
</protein>
<dbReference type="InterPro" id="IPR032710">
    <property type="entry name" value="NTF2-like_dom_sf"/>
</dbReference>
<accession>A0A2D2AW73</accession>
<dbReference type="KEGG" id="cmb:CSW64_07355"/>
<evidence type="ECO:0000313" key="3">
    <source>
        <dbReference type="EMBL" id="ATQ42246.1"/>
    </source>
</evidence>
<dbReference type="EMBL" id="CP024201">
    <property type="protein sequence ID" value="ATQ42246.1"/>
    <property type="molecule type" value="Genomic_DNA"/>
</dbReference>
<evidence type="ECO:0000259" key="2">
    <source>
        <dbReference type="Pfam" id="PF14534"/>
    </source>
</evidence>
<dbReference type="Proteomes" id="UP000228945">
    <property type="component" value="Chromosome"/>
</dbReference>
<dbReference type="SUPFAM" id="SSF54427">
    <property type="entry name" value="NTF2-like"/>
    <property type="match status" value="1"/>
</dbReference>
<feature type="chain" id="PRO_5013844053" evidence="1">
    <location>
        <begin position="30"/>
        <end position="154"/>
    </location>
</feature>
<proteinExistence type="predicted"/>
<dbReference type="OrthoDB" id="129755at2"/>
<keyword evidence="4" id="KW-1185">Reference proteome</keyword>
<dbReference type="Gene3D" id="3.10.450.50">
    <property type="match status" value="1"/>
</dbReference>
<gene>
    <name evidence="3" type="ORF">CSW64_07355</name>
</gene>
<feature type="domain" description="DUF4440" evidence="2">
    <location>
        <begin position="38"/>
        <end position="142"/>
    </location>
</feature>
<keyword evidence="1" id="KW-0732">Signal</keyword>
<dbReference type="InterPro" id="IPR027843">
    <property type="entry name" value="DUF4440"/>
</dbReference>
<reference evidence="3 4" key="1">
    <citation type="submission" date="2017-10" db="EMBL/GenBank/DDBJ databases">
        <title>Genome sequence of Caulobacter mirabilis FWC38.</title>
        <authorList>
            <person name="Fiebig A."/>
            <person name="Crosson S."/>
        </authorList>
    </citation>
    <scope>NUCLEOTIDE SEQUENCE [LARGE SCALE GENOMIC DNA]</scope>
    <source>
        <strain evidence="3 4">FWC 38</strain>
    </source>
</reference>
<dbReference type="AlphaFoldDB" id="A0A2D2AW73"/>
<evidence type="ECO:0000313" key="4">
    <source>
        <dbReference type="Proteomes" id="UP000228945"/>
    </source>
</evidence>
<sequence>MRLPMTTGVGSALLAVSMAVGMAAWPASAAELPKALAHAAEAYERAQIEGDAAALERLMAPDFVLVGGDGSRTGKTAHIAEFTDPKLDLQPVVVREAVEQVWPDGAALGGTVDLVGAYDGKPFRQTLRYIDVWRWRDGRWQVVYGQATRVPPQP</sequence>
<evidence type="ECO:0000256" key="1">
    <source>
        <dbReference type="SAM" id="SignalP"/>
    </source>
</evidence>
<name>A0A2D2AW73_9CAUL</name>